<evidence type="ECO:0008006" key="5">
    <source>
        <dbReference type="Google" id="ProtNLM"/>
    </source>
</evidence>
<evidence type="ECO:0000256" key="2">
    <source>
        <dbReference type="SAM" id="MobiDB-lite"/>
    </source>
</evidence>
<dbReference type="EMBL" id="CP000438">
    <property type="protein sequence ID" value="ABJ10565.1"/>
    <property type="molecule type" value="Genomic_DNA"/>
</dbReference>
<dbReference type="HOGENOM" id="CLU_729295_0_0_6"/>
<evidence type="ECO:0000256" key="1">
    <source>
        <dbReference type="SAM" id="Coils"/>
    </source>
</evidence>
<dbReference type="PROSITE" id="PS51257">
    <property type="entry name" value="PROKAR_LIPOPROTEIN"/>
    <property type="match status" value="1"/>
</dbReference>
<dbReference type="KEGG" id="pau:PA14_46520"/>
<protein>
    <recommendedName>
        <fullName evidence="5">Lipoprotein</fullName>
    </recommendedName>
</protein>
<reference evidence="3 4" key="1">
    <citation type="journal article" date="2006" name="Genome Biol.">
        <title>Genomic analysis reveals that Pseudomonas aeruginosa virulence is combinatorial.</title>
        <authorList>
            <person name="Lee D.G."/>
            <person name="Urbach J.M."/>
            <person name="Wu G."/>
            <person name="Liberati N.T."/>
            <person name="Feinbaum R.L."/>
            <person name="Miyata S."/>
            <person name="Diggins L.T."/>
            <person name="He J."/>
            <person name="Saucier M."/>
            <person name="Deziel E."/>
            <person name="Friedman L."/>
            <person name="Li L."/>
            <person name="Grills G."/>
            <person name="Montgomery K."/>
            <person name="Kucherlapati R."/>
            <person name="Rahme L.G."/>
            <person name="Ausubel F.M."/>
        </authorList>
    </citation>
    <scope>NUCLEOTIDE SEQUENCE [LARGE SCALE GENOMIC DNA]</scope>
    <source>
        <strain evidence="3 4">UCBPP-PA14</strain>
    </source>
</reference>
<dbReference type="AlphaFoldDB" id="A0A0H2Z7I2"/>
<dbReference type="RefSeq" id="WP_003140326.1">
    <property type="nucleotide sequence ID" value="NC_008463.1"/>
</dbReference>
<feature type="coiled-coil region" evidence="1">
    <location>
        <begin position="165"/>
        <end position="192"/>
    </location>
</feature>
<feature type="region of interest" description="Disordered" evidence="2">
    <location>
        <begin position="274"/>
        <end position="293"/>
    </location>
</feature>
<evidence type="ECO:0000313" key="4">
    <source>
        <dbReference type="Proteomes" id="UP000000653"/>
    </source>
</evidence>
<evidence type="ECO:0000313" key="3">
    <source>
        <dbReference type="EMBL" id="ABJ10565.1"/>
    </source>
</evidence>
<name>A0A0H2Z7I2_PSEAB</name>
<dbReference type="BioCyc" id="PAER208963:G1G74-3901-MONOMER"/>
<proteinExistence type="predicted"/>
<keyword evidence="1" id="KW-0175">Coiled coil</keyword>
<dbReference type="Proteomes" id="UP000000653">
    <property type="component" value="Chromosome"/>
</dbReference>
<accession>A0A0H2Z7I2</accession>
<sequence length="379" mass="40188">MKRHTTLARYFGCALLTLSVQGCVTWVDVEKFKQPAPDPRTPSEVPSSSQKGFRYSMPEPYLLVKPKADGTATYEWVFLPDRNNEYVVAPKSLFATYKMTVATENGFLTSASFDGTANEVASKLASVVGDVNAANKTSESAAQKAIEQAAQTKAAADETAFNTKLAAAQKAVADAEATQTSAEAELKFYESDAGKGAKDEVKLAAQLAKQKADATLALMNKRLQDLLVSSSGAKDAGAAEPGIKHAMGPVLFKLVQTANSVSLVQVDIQRTFETSGTPAKETSPPAGAAPTLTAKNVSNTAGTTVVDFSASAAIEIVNDALLTLNKGNVAYDKSKVVYKKGAGDKQYQATFKPTLPAGKYTLLVVYDKDKSAQLEFTVK</sequence>
<organism evidence="3 4">
    <name type="scientific">Pseudomonas aeruginosa (strain UCBPP-PA14)</name>
    <dbReference type="NCBI Taxonomy" id="208963"/>
    <lineage>
        <taxon>Bacteria</taxon>
        <taxon>Pseudomonadati</taxon>
        <taxon>Pseudomonadota</taxon>
        <taxon>Gammaproteobacteria</taxon>
        <taxon>Pseudomonadales</taxon>
        <taxon>Pseudomonadaceae</taxon>
        <taxon>Pseudomonas</taxon>
    </lineage>
</organism>
<gene>
    <name evidence="3" type="ordered locus">PA14_46520</name>
</gene>